<dbReference type="CDD" id="cd03805">
    <property type="entry name" value="GT4_ALG2-like"/>
    <property type="match status" value="1"/>
</dbReference>
<evidence type="ECO:0000313" key="14">
    <source>
        <dbReference type="Proteomes" id="UP001497382"/>
    </source>
</evidence>
<dbReference type="AlphaFoldDB" id="A0AAV1ZQX9"/>
<evidence type="ECO:0000313" key="13">
    <source>
        <dbReference type="EMBL" id="CAL1274107.1"/>
    </source>
</evidence>
<dbReference type="PANTHER" id="PTHR45918">
    <property type="entry name" value="ALPHA-1,3/1,6-MANNOSYLTRANSFERASE ALG2"/>
    <property type="match status" value="1"/>
</dbReference>
<dbReference type="Gene3D" id="3.40.50.2000">
    <property type="entry name" value="Glycogen Phosphorylase B"/>
    <property type="match status" value="2"/>
</dbReference>
<evidence type="ECO:0000259" key="12">
    <source>
        <dbReference type="Pfam" id="PF13439"/>
    </source>
</evidence>
<dbReference type="PANTHER" id="PTHR45918:SF1">
    <property type="entry name" value="ALPHA-1,3_1,6-MANNOSYLTRANSFERASE ALG2"/>
    <property type="match status" value="1"/>
</dbReference>
<keyword evidence="2 10" id="KW-0328">Glycosyltransferase</keyword>
<dbReference type="GO" id="GO:0102704">
    <property type="term" value="F:GDP-Man:Man(2)GlcNAc(2)-PP-Dol alpha-1,6-mannosyltransferase activity"/>
    <property type="evidence" value="ECO:0007669"/>
    <property type="project" value="UniProtKB-UniRule"/>
</dbReference>
<evidence type="ECO:0000256" key="1">
    <source>
        <dbReference type="ARBA" id="ARBA00004922"/>
    </source>
</evidence>
<evidence type="ECO:0000256" key="3">
    <source>
        <dbReference type="ARBA" id="ARBA00022679"/>
    </source>
</evidence>
<keyword evidence="7 10" id="KW-0472">Membrane</keyword>
<comment type="catalytic activity">
    <reaction evidence="8 10">
        <text>a beta-D-Man-(1-&gt;4)-beta-D-GlcNAc-(1-&gt;4)-alpha-D-GlcNAc-diphospho-di-trans,poly-cis-dolichol + GDP-alpha-D-mannose = an alpha-D-Man-(1-&gt;3)-beta-D-Man-(1-&gt;4)-beta-D-GlcNAc-(1-&gt;4)-alpha-D-GlcNAc-diphospho-di-trans,poly-cis-dolichol + GDP + H(+)</text>
        <dbReference type="Rhea" id="RHEA:29515"/>
        <dbReference type="Rhea" id="RHEA-COMP:19511"/>
        <dbReference type="Rhea" id="RHEA-COMP:19513"/>
        <dbReference type="ChEBI" id="CHEBI:15378"/>
        <dbReference type="ChEBI" id="CHEBI:57527"/>
        <dbReference type="ChEBI" id="CHEBI:58189"/>
        <dbReference type="ChEBI" id="CHEBI:58472"/>
        <dbReference type="ChEBI" id="CHEBI:132510"/>
        <dbReference type="EC" id="2.4.1.132"/>
    </reaction>
    <physiologicalReaction direction="left-to-right" evidence="8 10">
        <dbReference type="Rhea" id="RHEA:29516"/>
    </physiologicalReaction>
</comment>
<comment type="caution">
    <text evidence="13">The sequence shown here is derived from an EMBL/GenBank/DDBJ whole genome shotgun (WGS) entry which is preliminary data.</text>
</comment>
<dbReference type="GO" id="GO:0004378">
    <property type="term" value="F:GDP-Man:Man(1)GlcNAc(2)-PP-Dol alpha-1,3-mannosyltransferase activity"/>
    <property type="evidence" value="ECO:0007669"/>
    <property type="project" value="UniProtKB-UniRule"/>
</dbReference>
<keyword evidence="5" id="KW-0256">Endoplasmic reticulum</keyword>
<dbReference type="EMBL" id="CAXIEN010000073">
    <property type="protein sequence ID" value="CAL1274107.1"/>
    <property type="molecule type" value="Genomic_DNA"/>
</dbReference>
<evidence type="ECO:0000256" key="5">
    <source>
        <dbReference type="ARBA" id="ARBA00022824"/>
    </source>
</evidence>
<protein>
    <recommendedName>
        <fullName evidence="10">Alpha-1,3/1,6-mannosyltransferase ALG2</fullName>
        <ecNumber evidence="10">2.4.1.132</ecNumber>
        <ecNumber evidence="10">2.4.1.257</ecNumber>
    </recommendedName>
    <alternativeName>
        <fullName evidence="10">GDP-Man:Man(1)GlcNAc(2)-PP-Dol alpha-1,3-mannosyltransferase</fullName>
    </alternativeName>
</protein>
<evidence type="ECO:0000256" key="2">
    <source>
        <dbReference type="ARBA" id="ARBA00022676"/>
    </source>
</evidence>
<comment type="pathway">
    <text evidence="1 10">Protein modification; protein glycosylation.</text>
</comment>
<evidence type="ECO:0000259" key="11">
    <source>
        <dbReference type="Pfam" id="PF00534"/>
    </source>
</evidence>
<proteinExistence type="inferred from homology"/>
<comment type="catalytic activity">
    <reaction evidence="9 10">
        <text>an alpha-D-Man-(1-&gt;3)-beta-D-Man-(1-&gt;4)-beta-D-GlcNAc-(1-&gt;4)-alpha-D-GlcNAc-diphospho-di-trans,poly-cis-dolichol + GDP-alpha-D-mannose = an alpha-D-Man-(1-&gt;3)-[alpha-D-Man-(1-&gt;6)]-beta-D-Man-(1-&gt;4)-beta-D-GlcNAc-(1-&gt;4)-alpha-D-GlcNAc-diphospho-di-trans,poly-cis-dolichol + GDP + H(+)</text>
        <dbReference type="Rhea" id="RHEA:29519"/>
        <dbReference type="Rhea" id="RHEA-COMP:19513"/>
        <dbReference type="Rhea" id="RHEA-COMP:19515"/>
        <dbReference type="ChEBI" id="CHEBI:15378"/>
        <dbReference type="ChEBI" id="CHEBI:57527"/>
        <dbReference type="ChEBI" id="CHEBI:58189"/>
        <dbReference type="ChEBI" id="CHEBI:132510"/>
        <dbReference type="ChEBI" id="CHEBI:132511"/>
        <dbReference type="EC" id="2.4.1.257"/>
    </reaction>
    <physiologicalReaction direction="left-to-right" evidence="9 10">
        <dbReference type="Rhea" id="RHEA:29520"/>
    </physiologicalReaction>
</comment>
<dbReference type="InterPro" id="IPR027054">
    <property type="entry name" value="ALG2"/>
</dbReference>
<evidence type="ECO:0000256" key="10">
    <source>
        <dbReference type="RuleBase" id="RU367136"/>
    </source>
</evidence>
<evidence type="ECO:0000256" key="4">
    <source>
        <dbReference type="ARBA" id="ARBA00022692"/>
    </source>
</evidence>
<dbReference type="InterPro" id="IPR001296">
    <property type="entry name" value="Glyco_trans_1"/>
</dbReference>
<evidence type="ECO:0000256" key="6">
    <source>
        <dbReference type="ARBA" id="ARBA00022989"/>
    </source>
</evidence>
<dbReference type="SUPFAM" id="SSF53756">
    <property type="entry name" value="UDP-Glycosyltransferase/glycogen phosphorylase"/>
    <property type="match status" value="1"/>
</dbReference>
<comment type="function">
    <text evidence="10">Mannosylates Man(2)GlcNAc(2)-dolichol diphosphate and Man(1)GlcNAc(2)-dolichol diphosphate to form Man(3)GlcNAc(2)-dolichol diphosphate.</text>
</comment>
<feature type="domain" description="Glycosyl transferase family 1" evidence="11">
    <location>
        <begin position="208"/>
        <end position="377"/>
    </location>
</feature>
<evidence type="ECO:0000256" key="8">
    <source>
        <dbReference type="ARBA" id="ARBA00045103"/>
    </source>
</evidence>
<evidence type="ECO:0000256" key="7">
    <source>
        <dbReference type="ARBA" id="ARBA00023136"/>
    </source>
</evidence>
<evidence type="ECO:0000256" key="9">
    <source>
        <dbReference type="ARBA" id="ARBA00045104"/>
    </source>
</evidence>
<name>A0AAV1ZQX9_9ARAC</name>
<organism evidence="13 14">
    <name type="scientific">Larinioides sclopetarius</name>
    <dbReference type="NCBI Taxonomy" id="280406"/>
    <lineage>
        <taxon>Eukaryota</taxon>
        <taxon>Metazoa</taxon>
        <taxon>Ecdysozoa</taxon>
        <taxon>Arthropoda</taxon>
        <taxon>Chelicerata</taxon>
        <taxon>Arachnida</taxon>
        <taxon>Araneae</taxon>
        <taxon>Araneomorphae</taxon>
        <taxon>Entelegynae</taxon>
        <taxon>Araneoidea</taxon>
        <taxon>Araneidae</taxon>
        <taxon>Larinioides</taxon>
    </lineage>
</organism>
<keyword evidence="4 10" id="KW-0812">Transmembrane</keyword>
<keyword evidence="6 10" id="KW-1133">Transmembrane helix</keyword>
<feature type="transmembrane region" description="Helical" evidence="10">
    <location>
        <begin position="71"/>
        <end position="90"/>
    </location>
</feature>
<reference evidence="13 14" key="1">
    <citation type="submission" date="2024-04" db="EMBL/GenBank/DDBJ databases">
        <authorList>
            <person name="Rising A."/>
            <person name="Reimegard J."/>
            <person name="Sonavane S."/>
            <person name="Akerstrom W."/>
            <person name="Nylinder S."/>
            <person name="Hedman E."/>
            <person name="Kallberg Y."/>
        </authorList>
    </citation>
    <scope>NUCLEOTIDE SEQUENCE [LARGE SCALE GENOMIC DNA]</scope>
</reference>
<dbReference type="Pfam" id="PF00534">
    <property type="entry name" value="Glycos_transf_1"/>
    <property type="match status" value="1"/>
</dbReference>
<dbReference type="Proteomes" id="UP001497382">
    <property type="component" value="Unassembled WGS sequence"/>
</dbReference>
<gene>
    <name evidence="13" type="ORF">LARSCL_LOCUS7292</name>
</gene>
<dbReference type="EC" id="2.4.1.132" evidence="10"/>
<dbReference type="GO" id="GO:0005789">
    <property type="term" value="C:endoplasmic reticulum membrane"/>
    <property type="evidence" value="ECO:0007669"/>
    <property type="project" value="UniProtKB-SubCell"/>
</dbReference>
<dbReference type="Pfam" id="PF13439">
    <property type="entry name" value="Glyco_transf_4"/>
    <property type="match status" value="1"/>
</dbReference>
<sequence length="402" mass="45376">MKIAILHPDLGIGGAERLIVDVALALKSVGHEICIFTNHHDPDHCFSETKDGSLDTVVIGDWLPRTICGKFIALCAFIRMIYAAIILVFFSDYKPDLYICDQVSVCIPFLKMKGAKVLFYCHFPDQLLTERKHWLKRIYRKPLDWLEEKTTGMADVILVNSNFTAKVFKETFRSLKAMDLRVVYPTINTSSLLRPLPDANLGVKTQATTIFLSLNRYERKKNIMLAIDALGKIFYKLKRILNPKEFSKVHLIIAGGYDDRVQENKEHYEELLGHVQNLNLGESVSFLKSPSDDAKRVLFHSCTAVLYTPSNEHFGIVPLEAMLLGRPVLACNSGGPLETVLHEQTGFLCDATPEFFASKMALFTRDRSLARELGVTASEHVKRNFSFQSFTSKLKTIIEGIA</sequence>
<dbReference type="EC" id="2.4.1.257" evidence="10"/>
<keyword evidence="3 10" id="KW-0808">Transferase</keyword>
<accession>A0AAV1ZQX9</accession>
<comment type="subcellular location">
    <subcellularLocation>
        <location evidence="10">Endoplasmic reticulum membrane</location>
        <topology evidence="10">Single-pass membrane protein</topology>
    </subcellularLocation>
</comment>
<dbReference type="FunFam" id="3.40.50.2000:FF:000085">
    <property type="entry name" value="alpha-1,3/1,6-mannosyltransferase ALG2"/>
    <property type="match status" value="1"/>
</dbReference>
<dbReference type="InterPro" id="IPR028098">
    <property type="entry name" value="Glyco_trans_4-like_N"/>
</dbReference>
<comment type="similarity">
    <text evidence="10">Belongs to the glycosyltransferase group 1 family.</text>
</comment>
<feature type="domain" description="Glycosyltransferase subfamily 4-like N-terminal" evidence="12">
    <location>
        <begin position="12"/>
        <end position="190"/>
    </location>
</feature>
<keyword evidence="14" id="KW-1185">Reference proteome</keyword>